<evidence type="ECO:0000256" key="2">
    <source>
        <dbReference type="SAM" id="MobiDB-lite"/>
    </source>
</evidence>
<evidence type="ECO:0000313" key="4">
    <source>
        <dbReference type="EMBL" id="SNR71529.1"/>
    </source>
</evidence>
<dbReference type="Gene3D" id="1.25.40.10">
    <property type="entry name" value="Tetratricopeptide repeat domain"/>
    <property type="match status" value="1"/>
</dbReference>
<evidence type="ECO:0000313" key="5">
    <source>
        <dbReference type="Proteomes" id="UP000198305"/>
    </source>
</evidence>
<evidence type="ECO:0000256" key="1">
    <source>
        <dbReference type="PROSITE-ProRule" id="PRU00339"/>
    </source>
</evidence>
<keyword evidence="3" id="KW-0732">Signal</keyword>
<accession>A0A238YM67</accession>
<dbReference type="Proteomes" id="UP000198305">
    <property type="component" value="Unassembled WGS sequence"/>
</dbReference>
<sequence>MMIVSMRNFLLLSAALLLLPAALAYGADKSARPACPELSKEDKTQLEMIGKVLADGKAYAALAFLDASRLDVVQAKLYRANALRQTGQYGLAETEYQQLTSSCLSGFAYQGLGLLAEIQEQHEAATAYLKTATGLLPVDSRVRSDYGYALMMYGDTQLALNQFLTAIELDGNNYLAKHNLVMLMYKTGQLARAEELAREFKFSDAQLREIRAATGVESAPNEYYSSPAEPHTLVEQPVGEEVVLNAAPAQEIIENELTPEDESTVQEQTAQHEDTTEHDVELEAGQDAEPAQATASEVKKTTPQVISGCYGTSNICTGILSPSLDLGVESGEQTQ</sequence>
<keyword evidence="5" id="KW-1185">Reference proteome</keyword>
<protein>
    <submittedName>
        <fullName evidence="4">Flp pilus assembly protein TadD, contains TPR repeats</fullName>
    </submittedName>
</protein>
<keyword evidence="1" id="KW-0802">TPR repeat</keyword>
<name>A0A238YM67_9PROT</name>
<dbReference type="EMBL" id="FZOA01000002">
    <property type="protein sequence ID" value="SNR71529.1"/>
    <property type="molecule type" value="Genomic_DNA"/>
</dbReference>
<feature type="compositionally biased region" description="Basic and acidic residues" evidence="2">
    <location>
        <begin position="270"/>
        <end position="279"/>
    </location>
</feature>
<feature type="signal peptide" evidence="3">
    <location>
        <begin position="1"/>
        <end position="26"/>
    </location>
</feature>
<organism evidence="4 5">
    <name type="scientific">Methylobacillus rhizosphaerae</name>
    <dbReference type="NCBI Taxonomy" id="551994"/>
    <lineage>
        <taxon>Bacteria</taxon>
        <taxon>Pseudomonadati</taxon>
        <taxon>Pseudomonadota</taxon>
        <taxon>Betaproteobacteria</taxon>
        <taxon>Nitrosomonadales</taxon>
        <taxon>Methylophilaceae</taxon>
        <taxon>Methylobacillus</taxon>
    </lineage>
</organism>
<feature type="region of interest" description="Disordered" evidence="2">
    <location>
        <begin position="257"/>
        <end position="279"/>
    </location>
</feature>
<reference evidence="5" key="1">
    <citation type="submission" date="2017-06" db="EMBL/GenBank/DDBJ databases">
        <authorList>
            <person name="Varghese N."/>
            <person name="Submissions S."/>
        </authorList>
    </citation>
    <scope>NUCLEOTIDE SEQUENCE [LARGE SCALE GENOMIC DNA]</scope>
    <source>
        <strain evidence="5">Ca-68</strain>
    </source>
</reference>
<dbReference type="InterPro" id="IPR011990">
    <property type="entry name" value="TPR-like_helical_dom_sf"/>
</dbReference>
<gene>
    <name evidence="4" type="ORF">SAMN05192560_0673</name>
</gene>
<feature type="repeat" description="TPR" evidence="1">
    <location>
        <begin position="140"/>
        <end position="173"/>
    </location>
</feature>
<dbReference type="PROSITE" id="PS50005">
    <property type="entry name" value="TPR"/>
    <property type="match status" value="1"/>
</dbReference>
<dbReference type="InterPro" id="IPR019734">
    <property type="entry name" value="TPR_rpt"/>
</dbReference>
<proteinExistence type="predicted"/>
<dbReference type="SUPFAM" id="SSF48452">
    <property type="entry name" value="TPR-like"/>
    <property type="match status" value="1"/>
</dbReference>
<dbReference type="AlphaFoldDB" id="A0A238YM67"/>
<evidence type="ECO:0000256" key="3">
    <source>
        <dbReference type="SAM" id="SignalP"/>
    </source>
</evidence>
<feature type="chain" id="PRO_5012466884" evidence="3">
    <location>
        <begin position="27"/>
        <end position="335"/>
    </location>
</feature>